<dbReference type="EMBL" id="CVRI01000034">
    <property type="protein sequence ID" value="CRK92646.1"/>
    <property type="molecule type" value="Genomic_DNA"/>
</dbReference>
<organism evidence="2 3">
    <name type="scientific">Clunio marinus</name>
    <dbReference type="NCBI Taxonomy" id="568069"/>
    <lineage>
        <taxon>Eukaryota</taxon>
        <taxon>Metazoa</taxon>
        <taxon>Ecdysozoa</taxon>
        <taxon>Arthropoda</taxon>
        <taxon>Hexapoda</taxon>
        <taxon>Insecta</taxon>
        <taxon>Pterygota</taxon>
        <taxon>Neoptera</taxon>
        <taxon>Endopterygota</taxon>
        <taxon>Diptera</taxon>
        <taxon>Nematocera</taxon>
        <taxon>Chironomoidea</taxon>
        <taxon>Chironomidae</taxon>
        <taxon>Clunio</taxon>
    </lineage>
</organism>
<dbReference type="AlphaFoldDB" id="A0A1J1I1C6"/>
<reference evidence="2 3" key="1">
    <citation type="submission" date="2015-04" db="EMBL/GenBank/DDBJ databases">
        <authorList>
            <person name="Syromyatnikov M.Y."/>
            <person name="Popov V.N."/>
        </authorList>
    </citation>
    <scope>NUCLEOTIDE SEQUENCE [LARGE SCALE GENOMIC DNA]</scope>
</reference>
<sequence length="259" mass="29642">MKGLFLIFLFCFFEFSIQTFNDSLEKTCVIKYLKERGLLKSNFPEPVEAVPTCDDIARNVSARFEADGLLLDGYGDSINNDCLVEQVKNTSCRDKAMARVVVQICNVSEDYLNETDDEKNAMEDILKNANEFCDADESIRKGRYCITKLIIDERIINGSDVGTNPSNIDATDIDCESIIKPYREKFEFMYIRQLKELSALQIDCVIGVVRKNKIFEITSTLGILDNLKMDKKLKDKIDLRENRKLRSLSTEYKACVDNN</sequence>
<keyword evidence="1" id="KW-0732">Signal</keyword>
<evidence type="ECO:0000313" key="2">
    <source>
        <dbReference type="EMBL" id="CRK92646.1"/>
    </source>
</evidence>
<keyword evidence="3" id="KW-1185">Reference proteome</keyword>
<name>A0A1J1I1C6_9DIPT</name>
<accession>A0A1J1I1C6</accession>
<proteinExistence type="predicted"/>
<evidence type="ECO:0000256" key="1">
    <source>
        <dbReference type="SAM" id="SignalP"/>
    </source>
</evidence>
<gene>
    <name evidence="2" type="ORF">CLUMA_CG006198</name>
</gene>
<feature type="signal peptide" evidence="1">
    <location>
        <begin position="1"/>
        <end position="19"/>
    </location>
</feature>
<evidence type="ECO:0000313" key="3">
    <source>
        <dbReference type="Proteomes" id="UP000183832"/>
    </source>
</evidence>
<feature type="chain" id="PRO_5013380441" evidence="1">
    <location>
        <begin position="20"/>
        <end position="259"/>
    </location>
</feature>
<protein>
    <submittedName>
        <fullName evidence="2">CLUMA_CG006198, isoform A</fullName>
    </submittedName>
</protein>
<dbReference type="Proteomes" id="UP000183832">
    <property type="component" value="Unassembled WGS sequence"/>
</dbReference>